<dbReference type="InterPro" id="IPR029044">
    <property type="entry name" value="Nucleotide-diphossugar_trans"/>
</dbReference>
<sequence length="315" mass="37302">MKPYISVVVPVYNGERYLRECLDSILNQTFSDIELVLVDDGSSDLSGLICDEYATKDNRVRVIHKMNEGINATRRRGVQEAIGTWVCFCDNDDSLPKDALKTLYSFTQDTDIVIGFPDKPNYHRELSLEECRRNIITSKLLPPSPWGKLYRREILTDEIFNFPREIDGEEDMIMNIRLMFKIVRAPHICFEKVYNFRRNTTSVSHTKRASIEHEQNFDEIRYYSIPNDVREKYIPEILWSRLNGIVSIAYNNPKTVIDWEHPYLIQLKMDIKKYRYQLNLQEWLLVHVHNECLLKFCAFLFIVKNFIRYRLGLNN</sequence>
<dbReference type="Pfam" id="PF00535">
    <property type="entry name" value="Glycos_transf_2"/>
    <property type="match status" value="1"/>
</dbReference>
<dbReference type="GO" id="GO:0016758">
    <property type="term" value="F:hexosyltransferase activity"/>
    <property type="evidence" value="ECO:0007669"/>
    <property type="project" value="UniProtKB-ARBA"/>
</dbReference>
<comment type="caution">
    <text evidence="2">The sequence shown here is derived from an EMBL/GenBank/DDBJ whole genome shotgun (WGS) entry which is preliminary data.</text>
</comment>
<dbReference type="EMBL" id="ACUZ02000023">
    <property type="protein sequence ID" value="EFB32308.1"/>
    <property type="molecule type" value="Genomic_DNA"/>
</dbReference>
<name>D1QQA2_9BACT</name>
<accession>D1QQA2</accession>
<evidence type="ECO:0000313" key="2">
    <source>
        <dbReference type="EMBL" id="EFB32308.1"/>
    </source>
</evidence>
<dbReference type="CDD" id="cd00761">
    <property type="entry name" value="Glyco_tranf_GTA_type"/>
    <property type="match status" value="1"/>
</dbReference>
<organism evidence="2 3">
    <name type="scientific">Segatella oris F0302</name>
    <dbReference type="NCBI Taxonomy" id="649760"/>
    <lineage>
        <taxon>Bacteria</taxon>
        <taxon>Pseudomonadati</taxon>
        <taxon>Bacteroidota</taxon>
        <taxon>Bacteroidia</taxon>
        <taxon>Bacteroidales</taxon>
        <taxon>Prevotellaceae</taxon>
        <taxon>Segatella</taxon>
    </lineage>
</organism>
<dbReference type="HOGENOM" id="CLU_025996_25_1_10"/>
<evidence type="ECO:0000259" key="1">
    <source>
        <dbReference type="Pfam" id="PF00535"/>
    </source>
</evidence>
<feature type="domain" description="Glycosyltransferase 2-like" evidence="1">
    <location>
        <begin position="6"/>
        <end position="124"/>
    </location>
</feature>
<dbReference type="Gene3D" id="3.90.550.10">
    <property type="entry name" value="Spore Coat Polysaccharide Biosynthesis Protein SpsA, Chain A"/>
    <property type="match status" value="1"/>
</dbReference>
<dbReference type="InterPro" id="IPR001173">
    <property type="entry name" value="Glyco_trans_2-like"/>
</dbReference>
<gene>
    <name evidence="2" type="ORF">HMPREF0971_01150</name>
</gene>
<dbReference type="Proteomes" id="UP000004079">
    <property type="component" value="Unassembled WGS sequence"/>
</dbReference>
<keyword evidence="2" id="KW-0808">Transferase</keyword>
<dbReference type="SUPFAM" id="SSF53448">
    <property type="entry name" value="Nucleotide-diphospho-sugar transferases"/>
    <property type="match status" value="1"/>
</dbReference>
<protein>
    <submittedName>
        <fullName evidence="2">Glycosyltransferase, group 2 family protein</fullName>
        <ecNumber evidence="2">2.4.-.-</ecNumber>
    </submittedName>
</protein>
<dbReference type="PANTHER" id="PTHR22916">
    <property type="entry name" value="GLYCOSYLTRANSFERASE"/>
    <property type="match status" value="1"/>
</dbReference>
<proteinExistence type="predicted"/>
<reference evidence="2 3" key="1">
    <citation type="submission" date="2009-11" db="EMBL/GenBank/DDBJ databases">
        <authorList>
            <person name="Weinstock G."/>
            <person name="Sodergren E."/>
            <person name="Clifton S."/>
            <person name="Fulton L."/>
            <person name="Fulton B."/>
            <person name="Courtney L."/>
            <person name="Fronick C."/>
            <person name="Harrison M."/>
            <person name="Strong C."/>
            <person name="Farmer C."/>
            <person name="Delahaunty K."/>
            <person name="Markovic C."/>
            <person name="Hall O."/>
            <person name="Minx P."/>
            <person name="Tomlinson C."/>
            <person name="Mitreva M."/>
            <person name="Nelson J."/>
            <person name="Hou S."/>
            <person name="Wollam A."/>
            <person name="Pepin K.H."/>
            <person name="Johnson M."/>
            <person name="Bhonagiri V."/>
            <person name="Nash W.E."/>
            <person name="Warren W."/>
            <person name="Chinwalla A."/>
            <person name="Mardis E.R."/>
            <person name="Wilson R.K."/>
        </authorList>
    </citation>
    <scope>NUCLEOTIDE SEQUENCE [LARGE SCALE GENOMIC DNA]</scope>
    <source>
        <strain evidence="2 3">F0302</strain>
    </source>
</reference>
<dbReference type="RefSeq" id="WP_004372427.1">
    <property type="nucleotide sequence ID" value="NZ_GG703884.1"/>
</dbReference>
<keyword evidence="2" id="KW-0328">Glycosyltransferase</keyword>
<evidence type="ECO:0000313" key="3">
    <source>
        <dbReference type="Proteomes" id="UP000004079"/>
    </source>
</evidence>
<dbReference type="EC" id="2.4.-.-" evidence="2"/>
<dbReference type="AlphaFoldDB" id="D1QQA2"/>
<dbReference type="STRING" id="649760.HMPREF0971_01150"/>
<dbReference type="PANTHER" id="PTHR22916:SF3">
    <property type="entry name" value="UDP-GLCNAC:BETAGAL BETA-1,3-N-ACETYLGLUCOSAMINYLTRANSFERASE-LIKE PROTEIN 1"/>
    <property type="match status" value="1"/>
</dbReference>